<dbReference type="RefSeq" id="WP_059424595.1">
    <property type="nucleotide sequence ID" value="NZ_DF968533.1"/>
</dbReference>
<evidence type="ECO:0000313" key="3">
    <source>
        <dbReference type="Proteomes" id="UP000053859"/>
    </source>
</evidence>
<evidence type="ECO:0000256" key="1">
    <source>
        <dbReference type="SAM" id="Phobius"/>
    </source>
</evidence>
<name>A0A0K8PYW7_STRAJ</name>
<dbReference type="Proteomes" id="UP000053859">
    <property type="component" value="Unassembled WGS sequence"/>
</dbReference>
<accession>A0A0K8PYW7</accession>
<feature type="transmembrane region" description="Helical" evidence="1">
    <location>
        <begin position="37"/>
        <end position="57"/>
    </location>
</feature>
<keyword evidence="1" id="KW-0812">Transmembrane</keyword>
<dbReference type="OrthoDB" id="4194617at2"/>
<protein>
    <submittedName>
        <fullName evidence="2">Uncharacterized protein</fullName>
    </submittedName>
</protein>
<evidence type="ECO:0000313" key="2">
    <source>
        <dbReference type="EMBL" id="GAP53127.1"/>
    </source>
</evidence>
<organism evidence="2 3">
    <name type="scientific">Streptomyces azureus</name>
    <dbReference type="NCBI Taxonomy" id="146537"/>
    <lineage>
        <taxon>Bacteria</taxon>
        <taxon>Bacillati</taxon>
        <taxon>Actinomycetota</taxon>
        <taxon>Actinomycetes</taxon>
        <taxon>Kitasatosporales</taxon>
        <taxon>Streptomycetaceae</taxon>
        <taxon>Streptomyces</taxon>
    </lineage>
</organism>
<reference evidence="2" key="1">
    <citation type="journal article" date="2015" name="Genome Announc.">
        <title>Draft Genome Sequence of Thiostrepton-Producing Streptomyces azureus ATCC 14921.</title>
        <authorList>
            <person name="Sakihara K."/>
            <person name="Maeda J."/>
            <person name="Tashiro K."/>
            <person name="Fujino Y."/>
            <person name="Kuhara S."/>
            <person name="Ohshima T."/>
            <person name="Ogata S."/>
            <person name="Doi K."/>
        </authorList>
    </citation>
    <scope>NUCLEOTIDE SEQUENCE [LARGE SCALE GENOMIC DNA]</scope>
    <source>
        <strain evidence="2">ATCC14921</strain>
    </source>
</reference>
<sequence length="176" mass="18810">MLYTEKMPKTWSVLCIAAYLAGIGYMGIDTIPDEIGLWLGLCALFLLVLLPCLAVPISKFIYHRIQIDAQTLRVGREHIPLADLDPASIEAAALDVHTAAQRHASSLATVNAPLPGPRSTDQGGAPRLVGGGWGAPMGMSTVVIRTWQGGQLSIATRDRAAFLAALRQATSTQHQN</sequence>
<dbReference type="AlphaFoldDB" id="A0A0K8PYW7"/>
<proteinExistence type="predicted"/>
<gene>
    <name evidence="2" type="ORF">SAZU_8008</name>
</gene>
<dbReference type="EMBL" id="DF968533">
    <property type="protein sequence ID" value="GAP53127.1"/>
    <property type="molecule type" value="Genomic_DNA"/>
</dbReference>
<keyword evidence="1" id="KW-0472">Membrane</keyword>
<dbReference type="PATRIC" id="fig|146537.3.peg.8462"/>
<feature type="transmembrane region" description="Helical" evidence="1">
    <location>
        <begin position="12"/>
        <end position="31"/>
    </location>
</feature>
<keyword evidence="3" id="KW-1185">Reference proteome</keyword>
<keyword evidence="1" id="KW-1133">Transmembrane helix</keyword>